<keyword evidence="2" id="KW-1185">Reference proteome</keyword>
<dbReference type="OrthoDB" id="192277at2"/>
<dbReference type="GO" id="GO:0030151">
    <property type="term" value="F:molybdenum ion binding"/>
    <property type="evidence" value="ECO:0007669"/>
    <property type="project" value="InterPro"/>
</dbReference>
<dbReference type="Proteomes" id="UP000309389">
    <property type="component" value="Unassembled WGS sequence"/>
</dbReference>
<name>A0A4V4U9L9_9SPHN</name>
<dbReference type="GO" id="GO:0009399">
    <property type="term" value="P:nitrogen fixation"/>
    <property type="evidence" value="ECO:0007669"/>
    <property type="project" value="InterPro"/>
</dbReference>
<proteinExistence type="predicted"/>
<protein>
    <submittedName>
        <fullName evidence="1">Nitrogen fixation protein NifQ</fullName>
    </submittedName>
</protein>
<reference evidence="1 2" key="1">
    <citation type="submission" date="2019-04" db="EMBL/GenBank/DDBJ databases">
        <title>Altererythrobacter aquimixticola sp. nov., isolated from sediment of junction between the ocean and a freshwater spring.</title>
        <authorList>
            <person name="Yoon J.-H."/>
        </authorList>
    </citation>
    <scope>NUCLEOTIDE SEQUENCE [LARGE SCALE GENOMIC DNA]</scope>
    <source>
        <strain evidence="1 2">SSKS-13</strain>
    </source>
</reference>
<dbReference type="Pfam" id="PF04891">
    <property type="entry name" value="NifQ"/>
    <property type="match status" value="1"/>
</dbReference>
<accession>A0A4V4U9L9</accession>
<comment type="caution">
    <text evidence="1">The sequence shown here is derived from an EMBL/GenBank/DDBJ whole genome shotgun (WGS) entry which is preliminary data.</text>
</comment>
<dbReference type="EMBL" id="SSHH01000001">
    <property type="protein sequence ID" value="TIX51637.1"/>
    <property type="molecule type" value="Genomic_DNA"/>
</dbReference>
<evidence type="ECO:0000313" key="2">
    <source>
        <dbReference type="Proteomes" id="UP000309389"/>
    </source>
</evidence>
<dbReference type="AlphaFoldDB" id="A0A4V4U9L9"/>
<gene>
    <name evidence="1" type="ORF">E5222_04070</name>
</gene>
<sequence length="205" mass="22954">MEAAQRHYSDLVRRGRKRGADAFDLHVAAAIAAMVLAEAETEQVPLPERIGLDSGEIAKLNAMMFPGGLPASSTSLTPDPQEKALRDILWMYSSEASAFEMLLSRMIARRCLRPNHLWQDLGLADRGELSQLMERHFARLARRNSEDMKWKKFFYRMMCSAKEFSLCAAPVCTECDDYDDCFGSEEGPALLARNAASQTRESIAS</sequence>
<evidence type="ECO:0000313" key="1">
    <source>
        <dbReference type="EMBL" id="TIX51637.1"/>
    </source>
</evidence>
<dbReference type="RefSeq" id="WP_136692423.1">
    <property type="nucleotide sequence ID" value="NZ_SSHH01000001.1"/>
</dbReference>
<dbReference type="InterPro" id="IPR006975">
    <property type="entry name" value="NifQ"/>
</dbReference>
<organism evidence="1 2">
    <name type="scientific">Alteraurantiacibacter aquimixticola</name>
    <dbReference type="NCBI Taxonomy" id="2489173"/>
    <lineage>
        <taxon>Bacteria</taxon>
        <taxon>Pseudomonadati</taxon>
        <taxon>Pseudomonadota</taxon>
        <taxon>Alphaproteobacteria</taxon>
        <taxon>Sphingomonadales</taxon>
        <taxon>Erythrobacteraceae</taxon>
        <taxon>Alteraurantiacibacter</taxon>
    </lineage>
</organism>